<comment type="caution">
    <text evidence="1">The sequence shown here is derived from an EMBL/GenBank/DDBJ whole genome shotgun (WGS) entry which is preliminary data.</text>
</comment>
<organism evidence="1 2">
    <name type="scientific">Chaetoceros tenuissimus</name>
    <dbReference type="NCBI Taxonomy" id="426638"/>
    <lineage>
        <taxon>Eukaryota</taxon>
        <taxon>Sar</taxon>
        <taxon>Stramenopiles</taxon>
        <taxon>Ochrophyta</taxon>
        <taxon>Bacillariophyta</taxon>
        <taxon>Coscinodiscophyceae</taxon>
        <taxon>Chaetocerotophycidae</taxon>
        <taxon>Chaetocerotales</taxon>
        <taxon>Chaetocerotaceae</taxon>
        <taxon>Chaetoceros</taxon>
    </lineage>
</organism>
<proteinExistence type="predicted"/>
<reference evidence="1 2" key="1">
    <citation type="journal article" date="2021" name="Sci. Rep.">
        <title>The genome of the diatom Chaetoceros tenuissimus carries an ancient integrated fragment of an extant virus.</title>
        <authorList>
            <person name="Hongo Y."/>
            <person name="Kimura K."/>
            <person name="Takaki Y."/>
            <person name="Yoshida Y."/>
            <person name="Baba S."/>
            <person name="Kobayashi G."/>
            <person name="Nagasaki K."/>
            <person name="Hano T."/>
            <person name="Tomaru Y."/>
        </authorList>
    </citation>
    <scope>NUCLEOTIDE SEQUENCE [LARGE SCALE GENOMIC DNA]</scope>
    <source>
        <strain evidence="1 2">NIES-3715</strain>
    </source>
</reference>
<dbReference type="Pfam" id="PF03567">
    <property type="entry name" value="Sulfotransfer_2"/>
    <property type="match status" value="1"/>
</dbReference>
<dbReference type="GO" id="GO:0016020">
    <property type="term" value="C:membrane"/>
    <property type="evidence" value="ECO:0007669"/>
    <property type="project" value="InterPro"/>
</dbReference>
<dbReference type="InterPro" id="IPR027417">
    <property type="entry name" value="P-loop_NTPase"/>
</dbReference>
<name>A0AAD3D365_9STRA</name>
<dbReference type="GO" id="GO:0008146">
    <property type="term" value="F:sulfotransferase activity"/>
    <property type="evidence" value="ECO:0007669"/>
    <property type="project" value="InterPro"/>
</dbReference>
<dbReference type="SUPFAM" id="SSF52540">
    <property type="entry name" value="P-loop containing nucleoside triphosphate hydrolases"/>
    <property type="match status" value="1"/>
</dbReference>
<evidence type="ECO:0000313" key="2">
    <source>
        <dbReference type="Proteomes" id="UP001054902"/>
    </source>
</evidence>
<gene>
    <name evidence="1" type="ORF">CTEN210_13366</name>
</gene>
<dbReference type="Gene3D" id="3.40.50.300">
    <property type="entry name" value="P-loop containing nucleotide triphosphate hydrolases"/>
    <property type="match status" value="1"/>
</dbReference>
<dbReference type="Proteomes" id="UP001054902">
    <property type="component" value="Unassembled WGS sequence"/>
</dbReference>
<sequence length="222" mass="25895">MNDARNDHEAGLRFPVRGHHPIVEMMSFAETRGIVDFTTAATSIRHPCSRFISAFRYFTSDMCNGFGLNTDQSVDEYVQYLEEKQWSTSYVHFRPQYTWILNANETAVDVDNFLCNEQWDEGIHRIESVLGIEETDTRRLCNHRGLGSSSNHYKQNQHEKCKDLKPETREAIQRYYALDYCLFGYDLLPPNEDEVCIGTDTNAESMTKRFHKCQEKLKMRGL</sequence>
<accession>A0AAD3D365</accession>
<dbReference type="AlphaFoldDB" id="A0AAD3D365"/>
<evidence type="ECO:0000313" key="1">
    <source>
        <dbReference type="EMBL" id="GFH56889.1"/>
    </source>
</evidence>
<keyword evidence="2" id="KW-1185">Reference proteome</keyword>
<dbReference type="InterPro" id="IPR005331">
    <property type="entry name" value="Sulfotransferase"/>
</dbReference>
<protein>
    <submittedName>
        <fullName evidence="1">Uncharacterized protein</fullName>
    </submittedName>
</protein>
<dbReference type="EMBL" id="BLLK01000057">
    <property type="protein sequence ID" value="GFH56889.1"/>
    <property type="molecule type" value="Genomic_DNA"/>
</dbReference>